<dbReference type="Proteomes" id="UP000255411">
    <property type="component" value="Chromosome"/>
</dbReference>
<reference evidence="1 2" key="1">
    <citation type="submission" date="2017-07" db="EMBL/GenBank/DDBJ databases">
        <title>Streptococcus pluranimalium as cause of bovine abortion.</title>
        <authorList>
            <person name="Rodriguez Campos S."/>
            <person name="Gobeli Brawand S."/>
            <person name="Brodard I."/>
            <person name="Rychener L."/>
            <person name="Perreten V."/>
        </authorList>
    </citation>
    <scope>NUCLEOTIDE SEQUENCE [LARGE SCALE GENOMIC DNA]</scope>
    <source>
        <strain evidence="1 2">14A0014</strain>
    </source>
</reference>
<proteinExistence type="predicted"/>
<organism evidence="1 2">
    <name type="scientific">Streptococcus pluranimalium</name>
    <dbReference type="NCBI Taxonomy" id="82348"/>
    <lineage>
        <taxon>Bacteria</taxon>
        <taxon>Bacillati</taxon>
        <taxon>Bacillota</taxon>
        <taxon>Bacilli</taxon>
        <taxon>Lactobacillales</taxon>
        <taxon>Streptococcaceae</taxon>
        <taxon>Streptococcus</taxon>
    </lineage>
</organism>
<dbReference type="Pfam" id="PF24313">
    <property type="entry name" value="Paratox"/>
    <property type="match status" value="1"/>
</dbReference>
<dbReference type="RefSeq" id="WP_115131029.1">
    <property type="nucleotide sequence ID" value="NZ_CP022601.1"/>
</dbReference>
<name>A0A345VN06_9STRE</name>
<sequence>MIDLNDLHKHISNGKLDKYNIPIIRRQGKIVDYLLPNEPIKNDEIIDIMDLSKVLKEVFNF</sequence>
<accession>A0A345VN06</accession>
<dbReference type="EMBL" id="CP022601">
    <property type="protein sequence ID" value="AXJ14108.1"/>
    <property type="molecule type" value="Genomic_DNA"/>
</dbReference>
<gene>
    <name evidence="1" type="ORF">Sp14A_22260</name>
</gene>
<dbReference type="AlphaFoldDB" id="A0A345VN06"/>
<dbReference type="CDD" id="cd19959">
    <property type="entry name" value="paratox"/>
    <property type="match status" value="1"/>
</dbReference>
<evidence type="ECO:0000313" key="2">
    <source>
        <dbReference type="Proteomes" id="UP000255411"/>
    </source>
</evidence>
<protein>
    <submittedName>
        <fullName evidence="1">Uncharacterized protein</fullName>
    </submittedName>
</protein>
<evidence type="ECO:0000313" key="1">
    <source>
        <dbReference type="EMBL" id="AXJ14108.1"/>
    </source>
</evidence>
<dbReference type="InterPro" id="IPR056220">
    <property type="entry name" value="Paratox-like"/>
</dbReference>